<feature type="chain" id="PRO_5006668534" evidence="1">
    <location>
        <begin position="19"/>
        <end position="395"/>
    </location>
</feature>
<dbReference type="AlphaFoldDB" id="A0A0T6BB78"/>
<protein>
    <submittedName>
        <fullName evidence="2">Uncharacterized protein</fullName>
    </submittedName>
</protein>
<dbReference type="InterPro" id="IPR032062">
    <property type="entry name" value="DUF4803"/>
</dbReference>
<keyword evidence="1" id="KW-0732">Signal</keyword>
<gene>
    <name evidence="2" type="ORF">AMK59_354</name>
</gene>
<reference evidence="2 3" key="1">
    <citation type="submission" date="2015-09" db="EMBL/GenBank/DDBJ databases">
        <title>Draft genome of the scarab beetle Oryctes borbonicus.</title>
        <authorList>
            <person name="Meyer J.M."/>
            <person name="Markov G.V."/>
            <person name="Baskaran P."/>
            <person name="Herrmann M."/>
            <person name="Sommer R.J."/>
            <person name="Roedelsperger C."/>
        </authorList>
    </citation>
    <scope>NUCLEOTIDE SEQUENCE [LARGE SCALE GENOMIC DNA]</scope>
    <source>
        <strain evidence="2">OB123</strain>
        <tissue evidence="2">Whole animal</tissue>
    </source>
</reference>
<dbReference type="OrthoDB" id="6366357at2759"/>
<keyword evidence="3" id="KW-1185">Reference proteome</keyword>
<organism evidence="2 3">
    <name type="scientific">Oryctes borbonicus</name>
    <dbReference type="NCBI Taxonomy" id="1629725"/>
    <lineage>
        <taxon>Eukaryota</taxon>
        <taxon>Metazoa</taxon>
        <taxon>Ecdysozoa</taxon>
        <taxon>Arthropoda</taxon>
        <taxon>Hexapoda</taxon>
        <taxon>Insecta</taxon>
        <taxon>Pterygota</taxon>
        <taxon>Neoptera</taxon>
        <taxon>Endopterygota</taxon>
        <taxon>Coleoptera</taxon>
        <taxon>Polyphaga</taxon>
        <taxon>Scarabaeiformia</taxon>
        <taxon>Scarabaeidae</taxon>
        <taxon>Dynastinae</taxon>
        <taxon>Oryctes</taxon>
    </lineage>
</organism>
<dbReference type="PANTHER" id="PTHR47890:SF1">
    <property type="entry name" value="LD24308P"/>
    <property type="match status" value="1"/>
</dbReference>
<dbReference type="EMBL" id="LJIG01002376">
    <property type="protein sequence ID" value="KRT84564.1"/>
    <property type="molecule type" value="Genomic_DNA"/>
</dbReference>
<evidence type="ECO:0000313" key="2">
    <source>
        <dbReference type="EMBL" id="KRT84564.1"/>
    </source>
</evidence>
<feature type="signal peptide" evidence="1">
    <location>
        <begin position="1"/>
        <end position="18"/>
    </location>
</feature>
<dbReference type="Pfam" id="PF16061">
    <property type="entry name" value="DUF4803"/>
    <property type="match status" value="1"/>
</dbReference>
<accession>A0A0T6BB78</accession>
<feature type="non-terminal residue" evidence="2">
    <location>
        <position position="395"/>
    </location>
</feature>
<dbReference type="Proteomes" id="UP000051574">
    <property type="component" value="Unassembled WGS sequence"/>
</dbReference>
<name>A0A0T6BB78_9SCAR</name>
<sequence length="395" mass="46313">MTKAILFILLLLPFLAQSKNKTQKWSPSLIDLRRRQFLQLENNLWKDATSAINNELISPKETPTEVAMMMELEKFGDTLQSDFTDGLNDGLEVLNTIPLYREVESLLRSIYGLYESFRRFQRQQTMPGRIPSPRQAWLDFTEVILNHRNYPITKILDKIGIHVKDGQLFDRILKDLDSNSVCMSKQSPNQLLYNLYNTIALTQIKGYAMIQFAYTLLALYKVGSYATESQLAREKFINRSLEAAEEMKKAMDVASTHFWRCDPERYVKGENYLEITQLLQGYIQNEVDLNPDGTCRENCGYYQYTKSYSCFQNLYCRQQRRCKGKIFNCQYIDSDMWICPSAPSTGRRYSYVEYENGRILGNKGYCPNSRVKVDSWWRWLFWHCSYCMCLCDEEG</sequence>
<comment type="caution">
    <text evidence="2">The sequence shown here is derived from an EMBL/GenBank/DDBJ whole genome shotgun (WGS) entry which is preliminary data.</text>
</comment>
<evidence type="ECO:0000256" key="1">
    <source>
        <dbReference type="SAM" id="SignalP"/>
    </source>
</evidence>
<proteinExistence type="predicted"/>
<evidence type="ECO:0000313" key="3">
    <source>
        <dbReference type="Proteomes" id="UP000051574"/>
    </source>
</evidence>
<dbReference type="PANTHER" id="PTHR47890">
    <property type="entry name" value="LD24308P"/>
    <property type="match status" value="1"/>
</dbReference>